<organism evidence="4 5">
    <name type="scientific">Alteromonas macleodii</name>
    <name type="common">Pseudoalteromonas macleodii</name>
    <dbReference type="NCBI Taxonomy" id="28108"/>
    <lineage>
        <taxon>Bacteria</taxon>
        <taxon>Pseudomonadati</taxon>
        <taxon>Pseudomonadota</taxon>
        <taxon>Gammaproteobacteria</taxon>
        <taxon>Alteromonadales</taxon>
        <taxon>Alteromonadaceae</taxon>
        <taxon>Alteromonas/Salinimonas group</taxon>
        <taxon>Alteromonas</taxon>
    </lineage>
</organism>
<dbReference type="AlphaFoldDB" id="A0AB36FN22"/>
<gene>
    <name evidence="4" type="ORF">BFV95_4616</name>
</gene>
<dbReference type="RefSeq" id="WP_069945362.1">
    <property type="nucleotide sequence ID" value="NZ_MIPW01000063.1"/>
</dbReference>
<feature type="domain" description="TraG N-terminal Proteobacteria" evidence="3">
    <location>
        <begin position="24"/>
        <end position="486"/>
    </location>
</feature>
<feature type="signal peptide" evidence="2">
    <location>
        <begin position="1"/>
        <end position="19"/>
    </location>
</feature>
<evidence type="ECO:0000313" key="5">
    <source>
        <dbReference type="Proteomes" id="UP000095392"/>
    </source>
</evidence>
<keyword evidence="2" id="KW-0732">Signal</keyword>
<feature type="transmembrane region" description="Helical" evidence="1">
    <location>
        <begin position="451"/>
        <end position="470"/>
    </location>
</feature>
<feature type="transmembrane region" description="Helical" evidence="1">
    <location>
        <begin position="388"/>
        <end position="407"/>
    </location>
</feature>
<keyword evidence="1" id="KW-0472">Membrane</keyword>
<comment type="caution">
    <text evidence="4">The sequence shown here is derived from an EMBL/GenBank/DDBJ whole genome shotgun (WGS) entry which is preliminary data.</text>
</comment>
<feature type="transmembrane region" description="Helical" evidence="1">
    <location>
        <begin position="360"/>
        <end position="381"/>
    </location>
</feature>
<sequence>MKKTLWAFVLSFFTVPALAVDLDFYVYGDFDSTVGAFTRAALIFADADWLGLFFIASVFGLFSGGITLFWNGLWRQTDARQLLQYIFYPIMGITLYVTLILQTGTMHIFDETQNKYRAVGGVPDGIVLVAGAFNKLERVVAEVASDNPATVRSSLASGTGIKMFLDAFASNPLRDEPDLQRSLNQLILDCTDISMMSNANLDLDYIRTSAPNARSVLQEIDTNAVRTTTYANDGTPTVRTCAQASANIIGRLDALAYEEATEELCAKAGYQIGTVGGPGAAAERAACQAQLESVSRIFLGAAFGGGAPELFTNIAVYNTIATNVNDANIVVNGLGSRQIASEGIATLAVTEDWLPQIRGGMLVTLLSIFVIVSLFIVTPLYGKAIKVILALFVFLAIWGAASSLQLMSAYDQVIYAARSINFHAGGLEAYLLAPTTAISALAIIGDSLSTAMMLAAAITTIFTGVSAYGLSNAMQHAAGKVEGIGSDQGKNLTSEGKADIIERQANSIATHQVAGAMGAADYGQAHVQTAIEKNMSSFGRYEGIQQQGGTSSQVSRTEGLKEGGSMVPLTNVADPSTYGAQGAEMDIGTRTAQIGRAQDAGGGNISHGSEQLEYVRNSSTSATLNAHGGDINEVDKTTLTDAMGAKGHAKGQRVAAESGGTTVEQVAERQGLNQAADNIASTRIYRTPEEVIATAQAKGAYSAGQVQQNIADAQELNPDLSTPAAMKELGKDVQALSNNQAFAADGMGRDQLIDGERFGMISRTADANVLNALAGKLFNEEGTPVTNDDLLKAAQSESPLRSMAVMGQDIIDIYEENGMGHLATNIQPEMYGELSAATTIDNDGNLALGNVTYEQGGKVVLSDTMEARSGMTVENVNRLRDREDVEGLDLLNVIANRDEQPAMFNMAMNMIDQMDRAELVALGESINDSQEIIFHGDLSTNDSSTWGVGAEAYAGVTSPIVTKAFGADYGVRASTDTRQDNVDSRETGGRVAMAGNIFADKIMEIRESNAPTDVATDPTRLNVGTSLEDELKDERTANFISTWQQTATREADDGIKYDDVNNVNGNFTGKTGEILRDLSREETDYYRSQGWETGSAETPEITPQMQAERERQQAELEALQKKVRLDTVY</sequence>
<keyword evidence="1" id="KW-1133">Transmembrane helix</keyword>
<feature type="chain" id="PRO_5044189489" evidence="2">
    <location>
        <begin position="20"/>
        <end position="1129"/>
    </location>
</feature>
<dbReference type="Pfam" id="PF07916">
    <property type="entry name" value="TraG_N"/>
    <property type="match status" value="1"/>
</dbReference>
<dbReference type="EMBL" id="MIPY01000058">
    <property type="protein sequence ID" value="OES24857.1"/>
    <property type="molecule type" value="Genomic_DNA"/>
</dbReference>
<dbReference type="Proteomes" id="UP000095392">
    <property type="component" value="Unassembled WGS sequence"/>
</dbReference>
<evidence type="ECO:0000259" key="3">
    <source>
        <dbReference type="Pfam" id="PF07916"/>
    </source>
</evidence>
<feature type="transmembrane region" description="Helical" evidence="1">
    <location>
        <begin position="49"/>
        <end position="70"/>
    </location>
</feature>
<accession>A0AB36FN22</accession>
<evidence type="ECO:0000256" key="2">
    <source>
        <dbReference type="SAM" id="SignalP"/>
    </source>
</evidence>
<protein>
    <submittedName>
        <fullName evidence="4">Membrane protein</fullName>
    </submittedName>
</protein>
<reference evidence="4 5" key="1">
    <citation type="submission" date="2016-09" db="EMBL/GenBank/DDBJ databases">
        <title>Draft Genome Sequence of four Alteromonas macleodii strains isolated from copper coupons and grown long-term at elevated copper levels.</title>
        <authorList>
            <person name="Cusick K."/>
            <person name="Dale J."/>
            <person name="Little B."/>
            <person name="Biffinger J."/>
        </authorList>
    </citation>
    <scope>NUCLEOTIDE SEQUENCE [LARGE SCALE GENOMIC DNA]</scope>
    <source>
        <strain evidence="4 5">KCP01</strain>
    </source>
</reference>
<dbReference type="InterPro" id="IPR012931">
    <property type="entry name" value="TraG_N_Proteobacteria"/>
</dbReference>
<evidence type="ECO:0000313" key="4">
    <source>
        <dbReference type="EMBL" id="OES24857.1"/>
    </source>
</evidence>
<evidence type="ECO:0000256" key="1">
    <source>
        <dbReference type="SAM" id="Phobius"/>
    </source>
</evidence>
<proteinExistence type="predicted"/>
<name>A0AB36FN22_ALTMA</name>
<keyword evidence="1" id="KW-0812">Transmembrane</keyword>
<keyword evidence="5" id="KW-1185">Reference proteome</keyword>
<feature type="transmembrane region" description="Helical" evidence="1">
    <location>
        <begin position="427"/>
        <end position="444"/>
    </location>
</feature>
<feature type="transmembrane region" description="Helical" evidence="1">
    <location>
        <begin position="82"/>
        <end position="101"/>
    </location>
</feature>